<dbReference type="PANTHER" id="PTHR21661">
    <property type="entry name" value="EPOXIDE HYDROLASE 1-RELATED"/>
    <property type="match status" value="1"/>
</dbReference>
<dbReference type="EC" id="3.3.2.9" evidence="6"/>
<proteinExistence type="inferred from homology"/>
<evidence type="ECO:0000256" key="1">
    <source>
        <dbReference type="ARBA" id="ARBA00000221"/>
    </source>
</evidence>
<evidence type="ECO:0000256" key="6">
    <source>
        <dbReference type="PIRNR" id="PIRNR001112"/>
    </source>
</evidence>
<comment type="function">
    <text evidence="6">Catalyzes juvenile hormone hydrolysis.</text>
</comment>
<comment type="caution">
    <text evidence="9">The sequence shown here is derived from an EMBL/GenBank/DDBJ whole genome shotgun (WGS) entry which is preliminary data.</text>
</comment>
<keyword evidence="5 6" id="KW-0378">Hydrolase</keyword>
<dbReference type="EMBL" id="JARBHB010000008">
    <property type="protein sequence ID" value="KAJ8877465.1"/>
    <property type="molecule type" value="Genomic_DNA"/>
</dbReference>
<organism evidence="9 10">
    <name type="scientific">Dryococelus australis</name>
    <dbReference type="NCBI Taxonomy" id="614101"/>
    <lineage>
        <taxon>Eukaryota</taxon>
        <taxon>Metazoa</taxon>
        <taxon>Ecdysozoa</taxon>
        <taxon>Arthropoda</taxon>
        <taxon>Hexapoda</taxon>
        <taxon>Insecta</taxon>
        <taxon>Pterygota</taxon>
        <taxon>Neoptera</taxon>
        <taxon>Polyneoptera</taxon>
        <taxon>Phasmatodea</taxon>
        <taxon>Verophasmatodea</taxon>
        <taxon>Anareolatae</taxon>
        <taxon>Phasmatidae</taxon>
        <taxon>Eurycanthinae</taxon>
        <taxon>Dryococelus</taxon>
    </lineage>
</organism>
<dbReference type="Gene3D" id="3.40.50.1820">
    <property type="entry name" value="alpha/beta hydrolase"/>
    <property type="match status" value="1"/>
</dbReference>
<dbReference type="Proteomes" id="UP001159363">
    <property type="component" value="Chromosome 7"/>
</dbReference>
<comment type="catalytic activity">
    <reaction evidence="1 6">
        <text>1-(4-methoxyphenyl)-N-methyl-N-[(3-methyloxetan-3-yl)methyl]methanamine + H2O = 2-{[(4-methoxybenzyl)(methyl)amino]methyl}-2-methylpropane-1,3-diol</text>
        <dbReference type="Rhea" id="RHEA:55764"/>
        <dbReference type="ChEBI" id="CHEBI:15377"/>
        <dbReference type="ChEBI" id="CHEBI:139161"/>
        <dbReference type="ChEBI" id="CHEBI:139164"/>
        <dbReference type="EC" id="3.3.2.9"/>
    </reaction>
</comment>
<keyword evidence="7" id="KW-0812">Transmembrane</keyword>
<keyword evidence="7" id="KW-1133">Transmembrane helix</keyword>
<dbReference type="InterPro" id="IPR029058">
    <property type="entry name" value="AB_hydrolase_fold"/>
</dbReference>
<dbReference type="InterPro" id="IPR010497">
    <property type="entry name" value="Epoxide_hydro_N"/>
</dbReference>
<evidence type="ECO:0000313" key="10">
    <source>
        <dbReference type="Proteomes" id="UP001159363"/>
    </source>
</evidence>
<dbReference type="PRINTS" id="PR00412">
    <property type="entry name" value="EPOXHYDRLASE"/>
</dbReference>
<evidence type="ECO:0000256" key="3">
    <source>
        <dbReference type="ARBA" id="ARBA00010088"/>
    </source>
</evidence>
<comment type="similarity">
    <text evidence="3 6">Belongs to the peptidase S33 family.</text>
</comment>
<feature type="transmembrane region" description="Helical" evidence="7">
    <location>
        <begin position="7"/>
        <end position="26"/>
    </location>
</feature>
<dbReference type="SUPFAM" id="SSF53474">
    <property type="entry name" value="alpha/beta-Hydrolases"/>
    <property type="match status" value="1"/>
</dbReference>
<gene>
    <name evidence="9" type="ORF">PR048_021920</name>
</gene>
<dbReference type="Pfam" id="PF06441">
    <property type="entry name" value="EHN"/>
    <property type="match status" value="1"/>
</dbReference>
<evidence type="ECO:0000256" key="4">
    <source>
        <dbReference type="ARBA" id="ARBA00022797"/>
    </source>
</evidence>
<protein>
    <recommendedName>
        <fullName evidence="6">Epoxide hydrolase</fullName>
        <ecNumber evidence="6">3.3.2.9</ecNumber>
    </recommendedName>
</protein>
<evidence type="ECO:0000256" key="2">
    <source>
        <dbReference type="ARBA" id="ARBA00004111"/>
    </source>
</evidence>
<sequence>MGLLVKLVVLVVAILVGYLYMSLTAVPPVPKLESKWWGRGQPQRVDQSIRPFKINIPQKDLDDLKQRLMQVPDLTPPLEGIGFEYGFNSKYLQDVVQYWRDKYDWRQRENFLNSLPQFKTYVDGLDMHFIHVKPKNVPANTRVLPLLLLHGWPGSIREFYSIIPLLTTPRSGVDFVFEVVVPSLPGYGFSQGAAKPGLGPAHIAIVMKNLMKKLGFDKFFAQGGDWGSLISSNLAALYKKDILGIHLNFCGSRSPISNLKWMLGSLWPTLIVDEKYVDRMYPVSTKFAYLLKESGYMHIQSTKPDTVATALRDSPVGLAAYILEKFSTWTNPEWMSRPDGGLTVKYKLDDLLDNIMIYWLSGSITTSVRIYSESFSKEDTDIQTVPLEVPTACAIFPHEIIYQPETMLRDRYKNLVQVNHLPRGGHFAAFEEPKLLADDVWSAVKIMLQKEK</sequence>
<keyword evidence="6" id="KW-0256">Endoplasmic reticulum</keyword>
<keyword evidence="4 6" id="KW-0058">Aromatic hydrocarbons catabolism</keyword>
<accession>A0ABQ9GZM1</accession>
<keyword evidence="10" id="KW-1185">Reference proteome</keyword>
<evidence type="ECO:0000313" key="9">
    <source>
        <dbReference type="EMBL" id="KAJ8877465.1"/>
    </source>
</evidence>
<dbReference type="PIRSF" id="PIRSF001112">
    <property type="entry name" value="Epoxide_hydrolase"/>
    <property type="match status" value="1"/>
</dbReference>
<keyword evidence="6 7" id="KW-0472">Membrane</keyword>
<reference evidence="9 10" key="1">
    <citation type="submission" date="2023-02" db="EMBL/GenBank/DDBJ databases">
        <title>LHISI_Scaffold_Assembly.</title>
        <authorList>
            <person name="Stuart O.P."/>
            <person name="Cleave R."/>
            <person name="Magrath M.J.L."/>
            <person name="Mikheyev A.S."/>
        </authorList>
    </citation>
    <scope>NUCLEOTIDE SEQUENCE [LARGE SCALE GENOMIC DNA]</scope>
    <source>
        <strain evidence="9">Daus_M_001</strain>
        <tissue evidence="9">Leg muscle</tissue>
    </source>
</reference>
<dbReference type="InterPro" id="IPR000639">
    <property type="entry name" value="Epox_hydrolase-like"/>
</dbReference>
<comment type="catalytic activity">
    <reaction evidence="6">
        <text>cis-stilbene oxide + H2O = (1R,2R)-hydrobenzoin</text>
        <dbReference type="Rhea" id="RHEA:23900"/>
        <dbReference type="ChEBI" id="CHEBI:15377"/>
        <dbReference type="ChEBI" id="CHEBI:50004"/>
        <dbReference type="ChEBI" id="CHEBI:50014"/>
        <dbReference type="EC" id="3.3.2.9"/>
    </reaction>
</comment>
<comment type="subcellular location">
    <subcellularLocation>
        <location evidence="6">Endoplasmic reticulum membrane</location>
    </subcellularLocation>
    <subcellularLocation>
        <location evidence="2">Microsome membrane</location>
        <topology evidence="2">Single-pass membrane protein</topology>
    </subcellularLocation>
</comment>
<name>A0ABQ9GZM1_9NEOP</name>
<dbReference type="InterPro" id="IPR016292">
    <property type="entry name" value="Epoxide_hydrolase"/>
</dbReference>
<evidence type="ECO:0000256" key="7">
    <source>
        <dbReference type="SAM" id="Phobius"/>
    </source>
</evidence>
<feature type="domain" description="Epoxide hydrolase N-terminal" evidence="8">
    <location>
        <begin position="49"/>
        <end position="159"/>
    </location>
</feature>
<evidence type="ECO:0000259" key="8">
    <source>
        <dbReference type="Pfam" id="PF06441"/>
    </source>
</evidence>
<dbReference type="PANTHER" id="PTHR21661:SF35">
    <property type="entry name" value="EPOXIDE HYDROLASE"/>
    <property type="match status" value="1"/>
</dbReference>
<evidence type="ECO:0000256" key="5">
    <source>
        <dbReference type="ARBA" id="ARBA00022801"/>
    </source>
</evidence>